<accession>A0A318S598</accession>
<gene>
    <name evidence="1" type="ORF">DES52_13018</name>
</gene>
<name>A0A318S598_9DEIO</name>
<dbReference type="Proteomes" id="UP000248326">
    <property type="component" value="Unassembled WGS sequence"/>
</dbReference>
<dbReference type="AlphaFoldDB" id="A0A318S598"/>
<reference evidence="1 2" key="1">
    <citation type="submission" date="2018-06" db="EMBL/GenBank/DDBJ databases">
        <title>Genomic Encyclopedia of Type Strains, Phase IV (KMG-IV): sequencing the most valuable type-strain genomes for metagenomic binning, comparative biology and taxonomic classification.</title>
        <authorList>
            <person name="Goeker M."/>
        </authorList>
    </citation>
    <scope>NUCLEOTIDE SEQUENCE [LARGE SCALE GENOMIC DNA]</scope>
    <source>
        <strain evidence="1 2">DSM 18048</strain>
    </source>
</reference>
<evidence type="ECO:0000313" key="1">
    <source>
        <dbReference type="EMBL" id="PYE48375.1"/>
    </source>
</evidence>
<evidence type="ECO:0000313" key="2">
    <source>
        <dbReference type="Proteomes" id="UP000248326"/>
    </source>
</evidence>
<proteinExistence type="predicted"/>
<comment type="caution">
    <text evidence="1">The sequence shown here is derived from an EMBL/GenBank/DDBJ whole genome shotgun (WGS) entry which is preliminary data.</text>
</comment>
<dbReference type="EMBL" id="QJSX01000030">
    <property type="protein sequence ID" value="PYE48375.1"/>
    <property type="molecule type" value="Genomic_DNA"/>
</dbReference>
<organism evidence="1 2">
    <name type="scientific">Deinococcus yavapaiensis KR-236</name>
    <dbReference type="NCBI Taxonomy" id="694435"/>
    <lineage>
        <taxon>Bacteria</taxon>
        <taxon>Thermotogati</taxon>
        <taxon>Deinococcota</taxon>
        <taxon>Deinococci</taxon>
        <taxon>Deinococcales</taxon>
        <taxon>Deinococcaceae</taxon>
        <taxon>Deinococcus</taxon>
    </lineage>
</organism>
<sequence>MRDGEPFALFRATALDVRVMRAFNEAWEHASRAWGDTLSDTGS</sequence>
<protein>
    <submittedName>
        <fullName evidence="1">Uncharacterized protein</fullName>
    </submittedName>
</protein>
<keyword evidence="2" id="KW-1185">Reference proteome</keyword>